<sequence>MIDNESYLMEPGAGAGAGPAEDHKEEKVTDDGGEYPMMEGMMTDEGFAAEGEVNLAPEGKLALPSAVVAIPTLSGIRSENFNSNAICERIHKVSSKWFQKKVNIVQCLIDELCVLNEPQRLEVVQLYSKKNKKNNLAKLIRANTKDCLRDVLLALTIPRCEYDAHWLNVALRKKSVNLLINILCAMSSEDVKKARLAYDALYPKTSLLKSVLDRTSGWFHKRTVQVFFSNLLEKGRPSDSDPIDKSLISKDAETLVKISKNTKLDKASFVEIFSLRSFEHLAAVAVEFQRICEGKDLISVIKESFKEQSETGYACNVTLFYATRRNELFADFLTKTIAKPGKHYDMLTRIVVSRSEVDLYNILQCYGHDKFREWTNKEFASSNRFYGKVVHHLCGFQNQPTEKKK</sequence>
<evidence type="ECO:0000256" key="4">
    <source>
        <dbReference type="SAM" id="MobiDB-lite"/>
    </source>
</evidence>
<dbReference type="Gene3D" id="1.10.220.10">
    <property type="entry name" value="Annexin"/>
    <property type="match status" value="2"/>
</dbReference>
<proteinExistence type="inferred from homology"/>
<dbReference type="GO" id="GO:0005544">
    <property type="term" value="F:calcium-dependent phospholipid binding"/>
    <property type="evidence" value="ECO:0007669"/>
    <property type="project" value="InterPro"/>
</dbReference>
<feature type="region of interest" description="Disordered" evidence="4">
    <location>
        <begin position="1"/>
        <end position="33"/>
    </location>
</feature>
<evidence type="ECO:0000313" key="5">
    <source>
        <dbReference type="EMBL" id="ETO20801.1"/>
    </source>
</evidence>
<evidence type="ECO:0000313" key="6">
    <source>
        <dbReference type="Proteomes" id="UP000023152"/>
    </source>
</evidence>
<dbReference type="GO" id="GO:0005634">
    <property type="term" value="C:nucleus"/>
    <property type="evidence" value="ECO:0007669"/>
    <property type="project" value="TreeGrafter"/>
</dbReference>
<evidence type="ECO:0000256" key="1">
    <source>
        <dbReference type="ARBA" id="ARBA00007831"/>
    </source>
</evidence>
<reference evidence="5 6" key="1">
    <citation type="journal article" date="2013" name="Curr. Biol.">
        <title>The Genome of the Foraminiferan Reticulomyxa filosa.</title>
        <authorList>
            <person name="Glockner G."/>
            <person name="Hulsmann N."/>
            <person name="Schleicher M."/>
            <person name="Noegel A.A."/>
            <person name="Eichinger L."/>
            <person name="Gallinger C."/>
            <person name="Pawlowski J."/>
            <person name="Sierra R."/>
            <person name="Euteneuer U."/>
            <person name="Pillet L."/>
            <person name="Moustafa A."/>
            <person name="Platzer M."/>
            <person name="Groth M."/>
            <person name="Szafranski K."/>
            <person name="Schliwa M."/>
        </authorList>
    </citation>
    <scope>NUCLEOTIDE SEQUENCE [LARGE SCALE GENOMIC DNA]</scope>
</reference>
<dbReference type="Proteomes" id="UP000023152">
    <property type="component" value="Unassembled WGS sequence"/>
</dbReference>
<evidence type="ECO:0000256" key="2">
    <source>
        <dbReference type="ARBA" id="ARBA00022737"/>
    </source>
</evidence>
<keyword evidence="2" id="KW-0677">Repeat</keyword>
<dbReference type="Pfam" id="PF00191">
    <property type="entry name" value="Annexin"/>
    <property type="match status" value="1"/>
</dbReference>
<gene>
    <name evidence="5" type="ORF">RFI_16418</name>
</gene>
<dbReference type="PANTHER" id="PTHR10502:SF102">
    <property type="entry name" value="ANNEXIN B11"/>
    <property type="match status" value="1"/>
</dbReference>
<dbReference type="GO" id="GO:0005737">
    <property type="term" value="C:cytoplasm"/>
    <property type="evidence" value="ECO:0007669"/>
    <property type="project" value="TreeGrafter"/>
</dbReference>
<keyword evidence="3" id="KW-0041">Annexin</keyword>
<accession>X6N448</accession>
<feature type="compositionally biased region" description="Basic and acidic residues" evidence="4">
    <location>
        <begin position="20"/>
        <end position="30"/>
    </location>
</feature>
<evidence type="ECO:0000256" key="3">
    <source>
        <dbReference type="ARBA" id="ARBA00023216"/>
    </source>
</evidence>
<name>X6N448_RETFI</name>
<comment type="caution">
    <text evidence="5">The sequence shown here is derived from an EMBL/GenBank/DDBJ whole genome shotgun (WGS) entry which is preliminary data.</text>
</comment>
<dbReference type="InterPro" id="IPR018502">
    <property type="entry name" value="Annexin_repeat"/>
</dbReference>
<dbReference type="InterPro" id="IPR037104">
    <property type="entry name" value="Annexin_sf"/>
</dbReference>
<dbReference type="GO" id="GO:0001786">
    <property type="term" value="F:phosphatidylserine binding"/>
    <property type="evidence" value="ECO:0007669"/>
    <property type="project" value="TreeGrafter"/>
</dbReference>
<dbReference type="PANTHER" id="PTHR10502">
    <property type="entry name" value="ANNEXIN"/>
    <property type="match status" value="1"/>
</dbReference>
<dbReference type="GO" id="GO:0005509">
    <property type="term" value="F:calcium ion binding"/>
    <property type="evidence" value="ECO:0007669"/>
    <property type="project" value="InterPro"/>
</dbReference>
<protein>
    <submittedName>
        <fullName evidence="5">Uncharacterized protein</fullName>
    </submittedName>
</protein>
<dbReference type="AlphaFoldDB" id="X6N448"/>
<keyword evidence="6" id="KW-1185">Reference proteome</keyword>
<dbReference type="GO" id="GO:0005886">
    <property type="term" value="C:plasma membrane"/>
    <property type="evidence" value="ECO:0007669"/>
    <property type="project" value="TreeGrafter"/>
</dbReference>
<dbReference type="SUPFAM" id="SSF47874">
    <property type="entry name" value="Annexin"/>
    <property type="match status" value="1"/>
</dbReference>
<dbReference type="GO" id="GO:0012506">
    <property type="term" value="C:vesicle membrane"/>
    <property type="evidence" value="ECO:0007669"/>
    <property type="project" value="TreeGrafter"/>
</dbReference>
<comment type="similarity">
    <text evidence="1">Belongs to the annexin family.</text>
</comment>
<dbReference type="EMBL" id="ASPP01012253">
    <property type="protein sequence ID" value="ETO20801.1"/>
    <property type="molecule type" value="Genomic_DNA"/>
</dbReference>
<dbReference type="OrthoDB" id="37886at2759"/>
<organism evidence="5 6">
    <name type="scientific">Reticulomyxa filosa</name>
    <dbReference type="NCBI Taxonomy" id="46433"/>
    <lineage>
        <taxon>Eukaryota</taxon>
        <taxon>Sar</taxon>
        <taxon>Rhizaria</taxon>
        <taxon>Retaria</taxon>
        <taxon>Foraminifera</taxon>
        <taxon>Monothalamids</taxon>
        <taxon>Reticulomyxidae</taxon>
        <taxon>Reticulomyxa</taxon>
    </lineage>
</organism>